<dbReference type="Proteomes" id="UP000625804">
    <property type="component" value="Unassembled WGS sequence"/>
</dbReference>
<dbReference type="CDD" id="cd13962">
    <property type="entry name" value="PT_UbiA_UBIAD1"/>
    <property type="match status" value="1"/>
</dbReference>
<dbReference type="GO" id="GO:0042371">
    <property type="term" value="P:vitamin K biosynthetic process"/>
    <property type="evidence" value="ECO:0007669"/>
    <property type="project" value="TreeGrafter"/>
</dbReference>
<dbReference type="Gene3D" id="1.10.357.140">
    <property type="entry name" value="UbiA prenyltransferase"/>
    <property type="match status" value="1"/>
</dbReference>
<evidence type="ECO:0000256" key="4">
    <source>
        <dbReference type="ARBA" id="ARBA00022679"/>
    </source>
</evidence>
<evidence type="ECO:0000313" key="9">
    <source>
        <dbReference type="EMBL" id="NSL53208.1"/>
    </source>
</evidence>
<keyword evidence="5 8" id="KW-0812">Transmembrane</keyword>
<reference evidence="9" key="1">
    <citation type="submission" date="2020-06" db="EMBL/GenBank/DDBJ databases">
        <title>A novel thermopfilic bacterium from Erzurum, Turkey.</title>
        <authorList>
            <person name="Adiguzel A."/>
            <person name="Ay H."/>
            <person name="Baltaci M.O."/>
        </authorList>
    </citation>
    <scope>NUCLEOTIDE SEQUENCE</scope>
    <source>
        <strain evidence="9">P2</strain>
    </source>
</reference>
<dbReference type="RefSeq" id="WP_173732408.1">
    <property type="nucleotide sequence ID" value="NZ_JABTTE010000031.1"/>
</dbReference>
<evidence type="ECO:0000313" key="10">
    <source>
        <dbReference type="Proteomes" id="UP000625804"/>
    </source>
</evidence>
<evidence type="ECO:0000256" key="7">
    <source>
        <dbReference type="ARBA" id="ARBA00023136"/>
    </source>
</evidence>
<feature type="transmembrane region" description="Helical" evidence="8">
    <location>
        <begin position="21"/>
        <end position="42"/>
    </location>
</feature>
<keyword evidence="6 8" id="KW-1133">Transmembrane helix</keyword>
<feature type="transmembrane region" description="Helical" evidence="8">
    <location>
        <begin position="128"/>
        <end position="145"/>
    </location>
</feature>
<gene>
    <name evidence="9" type="ORF">HR057_15815</name>
</gene>
<feature type="transmembrane region" description="Helical" evidence="8">
    <location>
        <begin position="285"/>
        <end position="307"/>
    </location>
</feature>
<feature type="transmembrane region" description="Helical" evidence="8">
    <location>
        <begin position="54"/>
        <end position="72"/>
    </location>
</feature>
<comment type="pathway">
    <text evidence="2">Quinol/quinone metabolism; menaquinone biosynthesis.</text>
</comment>
<proteinExistence type="predicted"/>
<evidence type="ECO:0000256" key="1">
    <source>
        <dbReference type="ARBA" id="ARBA00004141"/>
    </source>
</evidence>
<dbReference type="Pfam" id="PF01040">
    <property type="entry name" value="UbiA"/>
    <property type="match status" value="1"/>
</dbReference>
<dbReference type="EMBL" id="JABTTE010000031">
    <property type="protein sequence ID" value="NSL53208.1"/>
    <property type="molecule type" value="Genomic_DNA"/>
</dbReference>
<keyword evidence="4" id="KW-0808">Transferase</keyword>
<dbReference type="InterPro" id="IPR000537">
    <property type="entry name" value="UbiA_prenyltransferase"/>
</dbReference>
<evidence type="ECO:0000256" key="8">
    <source>
        <dbReference type="SAM" id="Phobius"/>
    </source>
</evidence>
<comment type="subcellular location">
    <subcellularLocation>
        <location evidence="1">Membrane</location>
        <topology evidence="1">Multi-pass membrane protein</topology>
    </subcellularLocation>
</comment>
<dbReference type="PANTHER" id="PTHR13929:SF0">
    <property type="entry name" value="UBIA PRENYLTRANSFERASE DOMAIN-CONTAINING PROTEIN 1"/>
    <property type="match status" value="1"/>
</dbReference>
<dbReference type="InterPro" id="IPR026046">
    <property type="entry name" value="UBIAD1"/>
</dbReference>
<keyword evidence="3" id="KW-0474">Menaquinone biosynthesis</keyword>
<accession>A0A8J8GIY1</accession>
<feature type="transmembrane region" description="Helical" evidence="8">
    <location>
        <begin position="228"/>
        <end position="248"/>
    </location>
</feature>
<evidence type="ECO:0000256" key="2">
    <source>
        <dbReference type="ARBA" id="ARBA00004863"/>
    </source>
</evidence>
<dbReference type="UniPathway" id="UPA00079"/>
<dbReference type="GO" id="GO:0016020">
    <property type="term" value="C:membrane"/>
    <property type="evidence" value="ECO:0007669"/>
    <property type="project" value="UniProtKB-SubCell"/>
</dbReference>
<organism evidence="9 10">
    <name type="scientific">Calidifontibacillus erzurumensis</name>
    <dbReference type="NCBI Taxonomy" id="2741433"/>
    <lineage>
        <taxon>Bacteria</taxon>
        <taxon>Bacillati</taxon>
        <taxon>Bacillota</taxon>
        <taxon>Bacilli</taxon>
        <taxon>Bacillales</taxon>
        <taxon>Bacillaceae</taxon>
        <taxon>Calidifontibacillus/Schinkia group</taxon>
        <taxon>Calidifontibacillus</taxon>
    </lineage>
</organism>
<protein>
    <submittedName>
        <fullName evidence="9">Prenyltransferase</fullName>
    </submittedName>
</protein>
<name>A0A8J8GIY1_9BACI</name>
<keyword evidence="7 8" id="KW-0472">Membrane</keyword>
<dbReference type="InterPro" id="IPR044878">
    <property type="entry name" value="UbiA_sf"/>
</dbReference>
<feature type="transmembrane region" description="Helical" evidence="8">
    <location>
        <begin position="104"/>
        <end position="122"/>
    </location>
</feature>
<keyword evidence="10" id="KW-1185">Reference proteome</keyword>
<feature type="transmembrane region" description="Helical" evidence="8">
    <location>
        <begin position="157"/>
        <end position="178"/>
    </location>
</feature>
<dbReference type="PANTHER" id="PTHR13929">
    <property type="entry name" value="1,4-DIHYDROXY-2-NAPHTHOATE OCTAPRENYLTRANSFERASE"/>
    <property type="match status" value="1"/>
</dbReference>
<dbReference type="GO" id="GO:0009234">
    <property type="term" value="P:menaquinone biosynthetic process"/>
    <property type="evidence" value="ECO:0007669"/>
    <property type="project" value="UniProtKB-UniPathway"/>
</dbReference>
<feature type="transmembrane region" description="Helical" evidence="8">
    <location>
        <begin position="254"/>
        <end position="273"/>
    </location>
</feature>
<comment type="caution">
    <text evidence="9">The sequence shown here is derived from an EMBL/GenBank/DDBJ whole genome shotgun (WGS) entry which is preliminary data.</text>
</comment>
<dbReference type="PIRSF" id="PIRSF005355">
    <property type="entry name" value="UBIAD1"/>
    <property type="match status" value="1"/>
</dbReference>
<sequence length="308" mass="34990">MAVIEKNNFIEKKWLVYRESWFQLIRPLTFTGTLSPAIAGAALAKTFSPFRYDLFLAVLIVGLFVQSAVNMLNDYYDYQKGQDQEKWVVSEKISYMSNPPYHSVPLVAFTLFILAIIISIWVSIESHVAWILAIGGLGILSGYKYSAGKYSLSSLGLAEVIAFIFLGLFPTFVGYVVQSHAIDFSITALALPYAFVIMTMLLTNNIRDIQKDENIRRTLAMRLGRNRAAHLLTIILAIAYLSVFSLIYFRIIPLTAFFTIIALPAACKLRWLLRKNATRQDEMKSMKWAAIHHWIFGMTLALSLWFFA</sequence>
<evidence type="ECO:0000256" key="3">
    <source>
        <dbReference type="ARBA" id="ARBA00022428"/>
    </source>
</evidence>
<feature type="transmembrane region" description="Helical" evidence="8">
    <location>
        <begin position="184"/>
        <end position="207"/>
    </location>
</feature>
<evidence type="ECO:0000256" key="5">
    <source>
        <dbReference type="ARBA" id="ARBA00022692"/>
    </source>
</evidence>
<dbReference type="GO" id="GO:0004659">
    <property type="term" value="F:prenyltransferase activity"/>
    <property type="evidence" value="ECO:0007669"/>
    <property type="project" value="InterPro"/>
</dbReference>
<dbReference type="AlphaFoldDB" id="A0A8J8GIY1"/>
<evidence type="ECO:0000256" key="6">
    <source>
        <dbReference type="ARBA" id="ARBA00022989"/>
    </source>
</evidence>